<dbReference type="Gene3D" id="1.20.1440.30">
    <property type="entry name" value="Biosynthetic Protein domain"/>
    <property type="match status" value="1"/>
</dbReference>
<dbReference type="InterPro" id="IPR052036">
    <property type="entry name" value="Hydrolase/PRTase-associated"/>
</dbReference>
<dbReference type="Gene3D" id="3.30.1870.10">
    <property type="entry name" value="EreA-like, domain 2"/>
    <property type="match status" value="1"/>
</dbReference>
<accession>A0ABU1BKE9</accession>
<protein>
    <submittedName>
        <fullName evidence="1">Erythromycin esterase family protein</fullName>
    </submittedName>
</protein>
<dbReference type="CDD" id="cd14728">
    <property type="entry name" value="Ere-like"/>
    <property type="match status" value="1"/>
</dbReference>
<dbReference type="InterPro" id="IPR007815">
    <property type="entry name" value="Emycin_Estase"/>
</dbReference>
<dbReference type="PANTHER" id="PTHR31299">
    <property type="entry name" value="ESTERASE, PUTATIVE (AFU_ORTHOLOGUE AFUA_1G05850)-RELATED"/>
    <property type="match status" value="1"/>
</dbReference>
<evidence type="ECO:0000313" key="1">
    <source>
        <dbReference type="EMBL" id="MDQ9169473.1"/>
    </source>
</evidence>
<dbReference type="PANTHER" id="PTHR31299:SF0">
    <property type="entry name" value="ESTERASE, PUTATIVE (AFU_ORTHOLOGUE AFUA_1G05850)-RELATED"/>
    <property type="match status" value="1"/>
</dbReference>
<comment type="caution">
    <text evidence="1">The sequence shown here is derived from an EMBL/GenBank/DDBJ whole genome shotgun (WGS) entry which is preliminary data.</text>
</comment>
<dbReference type="InterPro" id="IPR014622">
    <property type="entry name" value="UCP036794_erythomycin"/>
</dbReference>
<dbReference type="SUPFAM" id="SSF159501">
    <property type="entry name" value="EreA/ChaN-like"/>
    <property type="match status" value="1"/>
</dbReference>
<sequence>MSDQNAIEMLRHEAHALAPEEHYDFLLDEIGDASIVLLGESTHGSHEFYHARMKISQRLIQEKSFDAIAVEADWPDALCVSRYVQNTTPSEHLQPKHALDKFQRFPLWMWRNTEIVKLVMWLQQHNAGISEHAQKIGFFGLDLYSLHSSMQSVVQYLEKVDPAAAQQARARYSCFDFVAEDPQQYGYATSFGMKKDCEEEVLRQLMALTSDPGQYLRHDGPVAADELFYAQQNARVAQHAEAYYRSMFRGRDESWNLRDTHMADTLDALRDHLGKQKGRPAKIIVWAHNSHIGDARATEMGDHGQLNLGQLVRERYPASESFLLGFTTHAGTVTAASEWDSPAELKQINPSRRDSYEQLFHSTQLGNFFVPIRSNRYLKELLQPRRLERAIGVIYLPHSERLSHYFHASIAEQFDAVIHFDETHALHPLDRSAHWTMEDAPETYPFGM</sequence>
<dbReference type="Pfam" id="PF05139">
    <property type="entry name" value="Erythro_esteras"/>
    <property type="match status" value="1"/>
</dbReference>
<gene>
    <name evidence="1" type="ORF">Q8A64_03500</name>
</gene>
<evidence type="ECO:0000313" key="2">
    <source>
        <dbReference type="Proteomes" id="UP001225596"/>
    </source>
</evidence>
<keyword evidence="2" id="KW-1185">Reference proteome</keyword>
<dbReference type="Proteomes" id="UP001225596">
    <property type="component" value="Unassembled WGS sequence"/>
</dbReference>
<dbReference type="PIRSF" id="PIRSF036794">
    <property type="entry name" value="UCP_erythr_ester"/>
    <property type="match status" value="1"/>
</dbReference>
<name>A0ABU1BKE9_9BURK</name>
<reference evidence="1 2" key="1">
    <citation type="submission" date="2023-08" db="EMBL/GenBank/DDBJ databases">
        <title>Oxalobacteraceae gen .nov., isolated from river sludge outside the plant.</title>
        <authorList>
            <person name="Zhao S.Y."/>
        </authorList>
    </citation>
    <scope>NUCLEOTIDE SEQUENCE [LARGE SCALE GENOMIC DNA]</scope>
    <source>
        <strain evidence="1 2">R-40</strain>
    </source>
</reference>
<dbReference type="Gene3D" id="3.40.1660.10">
    <property type="entry name" value="EreA-like (biosynthetic domain)"/>
    <property type="match status" value="1"/>
</dbReference>
<dbReference type="RefSeq" id="WP_338435376.1">
    <property type="nucleotide sequence ID" value="NZ_JAUYVH010000001.1"/>
</dbReference>
<proteinExistence type="predicted"/>
<dbReference type="EMBL" id="JAUYVH010000001">
    <property type="protein sequence ID" value="MDQ9169473.1"/>
    <property type="molecule type" value="Genomic_DNA"/>
</dbReference>
<organism evidence="1 2">
    <name type="scientific">Keguizhuia sedimenti</name>
    <dbReference type="NCBI Taxonomy" id="3064264"/>
    <lineage>
        <taxon>Bacteria</taxon>
        <taxon>Pseudomonadati</taxon>
        <taxon>Pseudomonadota</taxon>
        <taxon>Betaproteobacteria</taxon>
        <taxon>Burkholderiales</taxon>
        <taxon>Oxalobacteraceae</taxon>
        <taxon>Keguizhuia</taxon>
    </lineage>
</organism>